<evidence type="ECO:0000313" key="7">
    <source>
        <dbReference type="Proteomes" id="UP001154078"/>
    </source>
</evidence>
<dbReference type="Gene3D" id="1.25.40.10">
    <property type="entry name" value="Tetratricopeptide repeat domain"/>
    <property type="match status" value="2"/>
</dbReference>
<feature type="repeat" description="ANK" evidence="4">
    <location>
        <begin position="368"/>
        <end position="400"/>
    </location>
</feature>
<dbReference type="PANTHER" id="PTHR24178:SF9">
    <property type="entry name" value="ANK_REP_REGION DOMAIN-CONTAINING PROTEIN"/>
    <property type="match status" value="1"/>
</dbReference>
<feature type="repeat" description="TPR" evidence="5">
    <location>
        <begin position="681"/>
        <end position="714"/>
    </location>
</feature>
<dbReference type="InterPro" id="IPR011990">
    <property type="entry name" value="TPR-like_helical_dom_sf"/>
</dbReference>
<keyword evidence="2 5" id="KW-0802">TPR repeat</keyword>
<dbReference type="SMART" id="SM00028">
    <property type="entry name" value="TPR"/>
    <property type="match status" value="6"/>
</dbReference>
<evidence type="ECO:0000256" key="2">
    <source>
        <dbReference type="ARBA" id="ARBA00022803"/>
    </source>
</evidence>
<organism evidence="6 7">
    <name type="scientific">Brassicogethes aeneus</name>
    <name type="common">Rape pollen beetle</name>
    <name type="synonym">Meligethes aeneus</name>
    <dbReference type="NCBI Taxonomy" id="1431903"/>
    <lineage>
        <taxon>Eukaryota</taxon>
        <taxon>Metazoa</taxon>
        <taxon>Ecdysozoa</taxon>
        <taxon>Arthropoda</taxon>
        <taxon>Hexapoda</taxon>
        <taxon>Insecta</taxon>
        <taxon>Pterygota</taxon>
        <taxon>Neoptera</taxon>
        <taxon>Endopterygota</taxon>
        <taxon>Coleoptera</taxon>
        <taxon>Polyphaga</taxon>
        <taxon>Cucujiformia</taxon>
        <taxon>Nitidulidae</taxon>
        <taxon>Meligethinae</taxon>
        <taxon>Brassicogethes</taxon>
    </lineage>
</organism>
<protein>
    <submittedName>
        <fullName evidence="6">Uncharacterized protein</fullName>
    </submittedName>
</protein>
<feature type="repeat" description="ANK" evidence="4">
    <location>
        <begin position="62"/>
        <end position="90"/>
    </location>
</feature>
<reference evidence="6" key="1">
    <citation type="submission" date="2021-12" db="EMBL/GenBank/DDBJ databases">
        <authorList>
            <person name="King R."/>
        </authorList>
    </citation>
    <scope>NUCLEOTIDE SEQUENCE</scope>
</reference>
<dbReference type="Gene3D" id="1.10.260.100">
    <property type="match status" value="1"/>
</dbReference>
<name>A0A9P0ATK0_BRAAE</name>
<feature type="repeat" description="ANK" evidence="4">
    <location>
        <begin position="401"/>
        <end position="433"/>
    </location>
</feature>
<feature type="repeat" description="ANK" evidence="4">
    <location>
        <begin position="95"/>
        <end position="127"/>
    </location>
</feature>
<evidence type="ECO:0000256" key="3">
    <source>
        <dbReference type="ARBA" id="ARBA00023043"/>
    </source>
</evidence>
<feature type="repeat" description="ANK" evidence="4">
    <location>
        <begin position="434"/>
        <end position="466"/>
    </location>
</feature>
<dbReference type="InterPro" id="IPR002110">
    <property type="entry name" value="Ankyrin_rpt"/>
</dbReference>
<feature type="repeat" description="TPR" evidence="5">
    <location>
        <begin position="744"/>
        <end position="777"/>
    </location>
</feature>
<keyword evidence="3 4" id="KW-0040">ANK repeat</keyword>
<feature type="repeat" description="ANK" evidence="4">
    <location>
        <begin position="28"/>
        <end position="60"/>
    </location>
</feature>
<evidence type="ECO:0000256" key="1">
    <source>
        <dbReference type="ARBA" id="ARBA00022737"/>
    </source>
</evidence>
<feature type="repeat" description="ANK" evidence="4">
    <location>
        <begin position="235"/>
        <end position="267"/>
    </location>
</feature>
<gene>
    <name evidence="6" type="ORF">MELIAE_LOCUS3034</name>
</gene>
<dbReference type="PANTHER" id="PTHR24178">
    <property type="entry name" value="MOLTING PROTEIN MLT-4"/>
    <property type="match status" value="1"/>
</dbReference>
<dbReference type="Gene3D" id="1.25.40.20">
    <property type="entry name" value="Ankyrin repeat-containing domain"/>
    <property type="match status" value="6"/>
</dbReference>
<dbReference type="EMBL" id="OV121133">
    <property type="protein sequence ID" value="CAH0550138.1"/>
    <property type="molecule type" value="Genomic_DNA"/>
</dbReference>
<evidence type="ECO:0000256" key="4">
    <source>
        <dbReference type="PROSITE-ProRule" id="PRU00023"/>
    </source>
</evidence>
<dbReference type="PROSITE" id="PS50088">
    <property type="entry name" value="ANK_REPEAT"/>
    <property type="match status" value="13"/>
</dbReference>
<dbReference type="InterPro" id="IPR036770">
    <property type="entry name" value="Ankyrin_rpt-contain_sf"/>
</dbReference>
<dbReference type="PROSITE" id="PS50005">
    <property type="entry name" value="TPR"/>
    <property type="match status" value="4"/>
</dbReference>
<keyword evidence="1" id="KW-0677">Repeat</keyword>
<keyword evidence="7" id="KW-1185">Reference proteome</keyword>
<dbReference type="PRINTS" id="PR01415">
    <property type="entry name" value="ANKYRIN"/>
</dbReference>
<dbReference type="Pfam" id="PF13414">
    <property type="entry name" value="TPR_11"/>
    <property type="match status" value="2"/>
</dbReference>
<dbReference type="Proteomes" id="UP001154078">
    <property type="component" value="Chromosome 2"/>
</dbReference>
<evidence type="ECO:0000313" key="6">
    <source>
        <dbReference type="EMBL" id="CAH0550138.1"/>
    </source>
</evidence>
<feature type="repeat" description="ANK" evidence="4">
    <location>
        <begin position="335"/>
        <end position="367"/>
    </location>
</feature>
<dbReference type="FunFam" id="1.25.40.10:FF:000010">
    <property type="entry name" value="Stress-induced phosphoprotein 1"/>
    <property type="match status" value="1"/>
</dbReference>
<dbReference type="InterPro" id="IPR019734">
    <property type="entry name" value="TPR_rpt"/>
</dbReference>
<feature type="repeat" description="TPR" evidence="5">
    <location>
        <begin position="546"/>
        <end position="579"/>
    </location>
</feature>
<dbReference type="Pfam" id="PF12796">
    <property type="entry name" value="Ank_2"/>
    <property type="match status" value="4"/>
</dbReference>
<dbReference type="Pfam" id="PF00023">
    <property type="entry name" value="Ank"/>
    <property type="match status" value="2"/>
</dbReference>
<feature type="repeat" description="ANK" evidence="4">
    <location>
        <begin position="128"/>
        <end position="160"/>
    </location>
</feature>
<feature type="repeat" description="ANK" evidence="4">
    <location>
        <begin position="161"/>
        <end position="193"/>
    </location>
</feature>
<evidence type="ECO:0000256" key="5">
    <source>
        <dbReference type="PROSITE-ProRule" id="PRU00339"/>
    </source>
</evidence>
<feature type="repeat" description="ANK" evidence="4">
    <location>
        <begin position="302"/>
        <end position="334"/>
    </location>
</feature>
<feature type="repeat" description="ANK" evidence="4">
    <location>
        <begin position="202"/>
        <end position="234"/>
    </location>
</feature>
<dbReference type="SUPFAM" id="SSF48452">
    <property type="entry name" value="TPR-like"/>
    <property type="match status" value="2"/>
</dbReference>
<sequence>MFFIGISNNPDPLQFAELLNEIETQQQLNVTPLHLAAAHGELDLVNTLLAEGFDINSQTKHKRLMPLDFAIQENRLEIVKFLIAHGADVNHKIIKGFTPLSFASQQGCLDIVNTLIDNGADLNTKTDELNTPLHIAAQNGHLNIVNVFIEKGLDINAANNDRLTPLHLAVQSGNLKVIKALISHGSDINAGCSSMCNTRVETNITPLLFGVQSGRLDIVKALLEAGANVNAKTGDKITPLHVASQKGFLELVDILLKAKSNANAKDHNNYTPLHLAAERNQFAVIKSLLLVEGIDVNAKNHLNSTALHMGSQLGHIEVVKLLIEKKANVNAKKNKGFTPLHLAIQQKHFELSDFLIKNGANINITDDQGCTPLHFVAHHGNLEVAKLFLAKGADINAKTIESYTPLHLAVDNDHLKLVKWLLKNGADVNALDNKNRTPLHMAAQHGFDKIATVLLKHGASVNLTKNQRKHLAAKYGQKVVKTLVKNGADFKNIQLDKNPFSGSEFDQQQLPSTPPKVRIQKAEATISKPEAKEEPEPELPENKRLAMEEKEQGNAFYKKKEFDNAIARYRKAIEHDPTDITFYNNLAAVHFEQKEFEKCVKECEKGIEVGRENRADFKLIAKSFIRIGNAYKRMKKYESAKTCYEKSLTEHRTPEAESLLSDVENVIKEEEIKAYFDMELAEKEKEKGNELFKKGDFAAALRHYCEAIKRNPDDAKLYSNRAACYTKLGLEDCDKCVELDPKFLKGFIRKGHILQGMQQQEKAIFAFLKALEIDPNNAEALHGLRACFIENSNLEGDQNSEKIWQRAKHDPEVQAILKLPAMRRILEQMQNDGLCQIS</sequence>
<dbReference type="SUPFAM" id="SSF48403">
    <property type="entry name" value="Ankyrin repeat"/>
    <property type="match status" value="2"/>
</dbReference>
<feature type="repeat" description="TPR" evidence="5">
    <location>
        <begin position="621"/>
        <end position="654"/>
    </location>
</feature>
<proteinExistence type="predicted"/>
<dbReference type="SMART" id="SM00248">
    <property type="entry name" value="ANK"/>
    <property type="match status" value="14"/>
</dbReference>
<feature type="repeat" description="ANK" evidence="4">
    <location>
        <begin position="268"/>
        <end position="301"/>
    </location>
</feature>
<accession>A0A9P0ATK0</accession>
<dbReference type="Pfam" id="PF13181">
    <property type="entry name" value="TPR_8"/>
    <property type="match status" value="2"/>
</dbReference>
<dbReference type="PROSITE" id="PS50297">
    <property type="entry name" value="ANK_REP_REGION"/>
    <property type="match status" value="13"/>
</dbReference>
<dbReference type="AlphaFoldDB" id="A0A9P0ATK0"/>